<dbReference type="AlphaFoldDB" id="A0A9N9T990"/>
<name>A0A9N9T990_DIABA</name>
<evidence type="ECO:0000313" key="2">
    <source>
        <dbReference type="Proteomes" id="UP001153709"/>
    </source>
</evidence>
<sequence length="117" mass="13776">MIETEIVERWKEYFRNLLNIESETEEADIKFHSADIEIPAATLEEVKNAIASLKDHKPPGNDDINGELLKKGGNLLHQKLYNIILRVWQQQKMPREWNGSVIIPIYMRETDREKMEE</sequence>
<reference evidence="1" key="1">
    <citation type="submission" date="2022-01" db="EMBL/GenBank/DDBJ databases">
        <authorList>
            <person name="King R."/>
        </authorList>
    </citation>
    <scope>NUCLEOTIDE SEQUENCE</scope>
</reference>
<protein>
    <submittedName>
        <fullName evidence="1">Uncharacterized protein</fullName>
    </submittedName>
</protein>
<gene>
    <name evidence="1" type="ORF">DIABBA_LOCUS11410</name>
</gene>
<keyword evidence="2" id="KW-1185">Reference proteome</keyword>
<evidence type="ECO:0000313" key="1">
    <source>
        <dbReference type="EMBL" id="CAG9838527.1"/>
    </source>
</evidence>
<dbReference type="EMBL" id="OU898282">
    <property type="protein sequence ID" value="CAG9838527.1"/>
    <property type="molecule type" value="Genomic_DNA"/>
</dbReference>
<organism evidence="1 2">
    <name type="scientific">Diabrotica balteata</name>
    <name type="common">Banded cucumber beetle</name>
    <dbReference type="NCBI Taxonomy" id="107213"/>
    <lineage>
        <taxon>Eukaryota</taxon>
        <taxon>Metazoa</taxon>
        <taxon>Ecdysozoa</taxon>
        <taxon>Arthropoda</taxon>
        <taxon>Hexapoda</taxon>
        <taxon>Insecta</taxon>
        <taxon>Pterygota</taxon>
        <taxon>Neoptera</taxon>
        <taxon>Endopterygota</taxon>
        <taxon>Coleoptera</taxon>
        <taxon>Polyphaga</taxon>
        <taxon>Cucujiformia</taxon>
        <taxon>Chrysomeloidea</taxon>
        <taxon>Chrysomelidae</taxon>
        <taxon>Galerucinae</taxon>
        <taxon>Diabroticina</taxon>
        <taxon>Diabroticites</taxon>
        <taxon>Diabrotica</taxon>
    </lineage>
</organism>
<dbReference type="OrthoDB" id="6761410at2759"/>
<proteinExistence type="predicted"/>
<dbReference type="Proteomes" id="UP001153709">
    <property type="component" value="Chromosome 7"/>
</dbReference>
<accession>A0A9N9T990</accession>